<organism evidence="9 10">
    <name type="scientific">Symbiodinium natans</name>
    <dbReference type="NCBI Taxonomy" id="878477"/>
    <lineage>
        <taxon>Eukaryota</taxon>
        <taxon>Sar</taxon>
        <taxon>Alveolata</taxon>
        <taxon>Dinophyceae</taxon>
        <taxon>Suessiales</taxon>
        <taxon>Symbiodiniaceae</taxon>
        <taxon>Symbiodinium</taxon>
    </lineage>
</organism>
<dbReference type="InterPro" id="IPR000569">
    <property type="entry name" value="HECT_dom"/>
</dbReference>
<reference evidence="9" key="1">
    <citation type="submission" date="2021-02" db="EMBL/GenBank/DDBJ databases">
        <authorList>
            <person name="Dougan E. K."/>
            <person name="Rhodes N."/>
            <person name="Thang M."/>
            <person name="Chan C."/>
        </authorList>
    </citation>
    <scope>NUCLEOTIDE SEQUENCE</scope>
</reference>
<dbReference type="SMART" id="SM00119">
    <property type="entry name" value="HECTc"/>
    <property type="match status" value="1"/>
</dbReference>
<dbReference type="EC" id="2.3.2.26" evidence="3"/>
<keyword evidence="5 6" id="KW-0833">Ubl conjugation pathway</keyword>
<dbReference type="GO" id="GO:0016567">
    <property type="term" value="P:protein ubiquitination"/>
    <property type="evidence" value="ECO:0007669"/>
    <property type="project" value="TreeGrafter"/>
</dbReference>
<dbReference type="GO" id="GO:0005737">
    <property type="term" value="C:cytoplasm"/>
    <property type="evidence" value="ECO:0007669"/>
    <property type="project" value="TreeGrafter"/>
</dbReference>
<evidence type="ECO:0000256" key="7">
    <source>
        <dbReference type="SAM" id="MobiDB-lite"/>
    </source>
</evidence>
<feature type="active site" description="Glycyl thioester intermediate" evidence="6">
    <location>
        <position position="790"/>
    </location>
</feature>
<evidence type="ECO:0000259" key="8">
    <source>
        <dbReference type="PROSITE" id="PS50237"/>
    </source>
</evidence>
<comment type="caution">
    <text evidence="9">The sequence shown here is derived from an EMBL/GenBank/DDBJ whole genome shotgun (WGS) entry which is preliminary data.</text>
</comment>
<dbReference type="PANTHER" id="PTHR11254">
    <property type="entry name" value="HECT DOMAIN UBIQUITIN-PROTEIN LIGASE"/>
    <property type="match status" value="1"/>
</dbReference>
<dbReference type="GO" id="GO:0061630">
    <property type="term" value="F:ubiquitin protein ligase activity"/>
    <property type="evidence" value="ECO:0007669"/>
    <property type="project" value="UniProtKB-EC"/>
</dbReference>
<feature type="region of interest" description="Disordered" evidence="7">
    <location>
        <begin position="103"/>
        <end position="148"/>
    </location>
</feature>
<keyword evidence="10" id="KW-1185">Reference proteome</keyword>
<feature type="domain" description="HECT" evidence="8">
    <location>
        <begin position="492"/>
        <end position="822"/>
    </location>
</feature>
<evidence type="ECO:0000313" key="9">
    <source>
        <dbReference type="EMBL" id="CAE7332877.1"/>
    </source>
</evidence>
<dbReference type="Pfam" id="PF00632">
    <property type="entry name" value="HECT"/>
    <property type="match status" value="1"/>
</dbReference>
<evidence type="ECO:0000256" key="3">
    <source>
        <dbReference type="ARBA" id="ARBA00012485"/>
    </source>
</evidence>
<dbReference type="SUPFAM" id="SSF56204">
    <property type="entry name" value="Hect, E3 ligase catalytic domain"/>
    <property type="match status" value="1"/>
</dbReference>
<evidence type="ECO:0000313" key="10">
    <source>
        <dbReference type="Proteomes" id="UP000604046"/>
    </source>
</evidence>
<dbReference type="Proteomes" id="UP000604046">
    <property type="component" value="Unassembled WGS sequence"/>
</dbReference>
<dbReference type="PROSITE" id="PS50237">
    <property type="entry name" value="HECT"/>
    <property type="match status" value="1"/>
</dbReference>
<dbReference type="FunFam" id="3.30.2410.10:FF:000003">
    <property type="entry name" value="probable E3 ubiquitin-protein ligase HERC4 isoform X1"/>
    <property type="match status" value="1"/>
</dbReference>
<evidence type="ECO:0000256" key="2">
    <source>
        <dbReference type="ARBA" id="ARBA00004906"/>
    </source>
</evidence>
<name>A0A812NYU3_9DINO</name>
<evidence type="ECO:0000256" key="4">
    <source>
        <dbReference type="ARBA" id="ARBA00022679"/>
    </source>
</evidence>
<evidence type="ECO:0000256" key="1">
    <source>
        <dbReference type="ARBA" id="ARBA00000885"/>
    </source>
</evidence>
<dbReference type="InterPro" id="IPR035983">
    <property type="entry name" value="Hect_E3_ubiquitin_ligase"/>
</dbReference>
<gene>
    <name evidence="9" type="primary">Herc4</name>
    <name evidence="9" type="ORF">SNAT2548_LOCUS17411</name>
</gene>
<keyword evidence="4" id="KW-0808">Transferase</keyword>
<dbReference type="Gene3D" id="3.90.1750.10">
    <property type="entry name" value="Hect, E3 ligase catalytic domains"/>
    <property type="match status" value="1"/>
</dbReference>
<dbReference type="OrthoDB" id="409931at2759"/>
<dbReference type="EMBL" id="CAJNDS010002111">
    <property type="protein sequence ID" value="CAE7332877.1"/>
    <property type="molecule type" value="Genomic_DNA"/>
</dbReference>
<comment type="pathway">
    <text evidence="2">Protein modification; protein ubiquitination.</text>
</comment>
<dbReference type="AlphaFoldDB" id="A0A812NYU3"/>
<evidence type="ECO:0000256" key="5">
    <source>
        <dbReference type="ARBA" id="ARBA00022786"/>
    </source>
</evidence>
<dbReference type="GO" id="GO:0006511">
    <property type="term" value="P:ubiquitin-dependent protein catabolic process"/>
    <property type="evidence" value="ECO:0007669"/>
    <property type="project" value="TreeGrafter"/>
</dbReference>
<protein>
    <recommendedName>
        <fullName evidence="3">HECT-type E3 ubiquitin transferase</fullName>
        <ecNumber evidence="3">2.3.2.26</ecNumber>
    </recommendedName>
</protein>
<proteinExistence type="predicted"/>
<accession>A0A812NYU3</accession>
<dbReference type="Gene3D" id="3.30.2160.10">
    <property type="entry name" value="Hect, E3 ligase catalytic domain"/>
    <property type="match status" value="1"/>
</dbReference>
<evidence type="ECO:0000256" key="6">
    <source>
        <dbReference type="PROSITE-ProRule" id="PRU00104"/>
    </source>
</evidence>
<dbReference type="InterPro" id="IPR050409">
    <property type="entry name" value="E3_ubiq-protein_ligase"/>
</dbReference>
<sequence>MPFGIEALEAAVDAALAAEDGQKSVQCLSTVVEALRTQANLAESFLLSGASEQNGPSRDYLRVTSAFERLVTKGSSPWFAQLADLLRGAAAEVMPILPRRPFAQSDFSEQSDANVRHEEADMDVQDPADPDKESSSGTGSTEEPKEDAAEMLDVDDMAEMDVDDEPSMPSVTWLSALLSAILPLLTNALPRDQNEVCIIPHPHKMERQEAAEDTMHVHLGTSRWRPVFNTKKICDNCGTRITDRFYYHCSENCDIDFCQDCHTRSGELLDAFMAEVDEVNDEHLSRRLFWVIDITERIGWYVLHLNVADRRRLAHELAFSWPTVLFERLAQAAVDVVNARVVHVQDVKDIQSDERFWHAVGWLQFLYSTNELPCKTRRLEEQSSRGPKVDYERFVLDGINKCEPLSEFQRWRKHPSATVPKVLDVRSFKITNDFCSFLTHSNLVPVNFRRVCLLCDVWEQMQGRIVPLHLEVPREPQRLVHAVMERFCESLKDADLRQPLRVCFQDEEAGGPGVTKEFFQVALRSFLDACHNNERLFVYDEQSRTYWLNERSVGSEDFFRSYGILLGQAVLNHIHVPNIFPRALYDRLLEELESPCAKKLRLEDIGAVCPHIAKSLRQILEYTGQDIAEKFGDLAWPRGSPQLPEDLQISQANKADFVQAYVDWFFHGKIEAQLKPLSEGFKTILGGSSLLRTIVDAVQLEKIVCGRADNVDVDAIRSSAELEGWTEEDRLEYLPWLWEVLASVSPAEKAQFLIFVTASDRVPLKGWQSLGLIVQKNGVGDERLPSAYTCFSQLLLPRFSTKEKLRNGLLLAIANSEGFGLP</sequence>
<dbReference type="PANTHER" id="PTHR11254:SF444">
    <property type="entry name" value="HECT DOMAIN CONTAINING UBIQUITIN LIGASE"/>
    <property type="match status" value="1"/>
</dbReference>
<dbReference type="SUPFAM" id="SSF57850">
    <property type="entry name" value="RING/U-box"/>
    <property type="match status" value="1"/>
</dbReference>
<dbReference type="Gene3D" id="3.30.2410.10">
    <property type="entry name" value="Hect, E3 ligase catalytic domain"/>
    <property type="match status" value="1"/>
</dbReference>
<comment type="catalytic activity">
    <reaction evidence="1">
        <text>S-ubiquitinyl-[E2 ubiquitin-conjugating enzyme]-L-cysteine + [acceptor protein]-L-lysine = [E2 ubiquitin-conjugating enzyme]-L-cysteine + N(6)-ubiquitinyl-[acceptor protein]-L-lysine.</text>
        <dbReference type="EC" id="2.3.2.26"/>
    </reaction>
</comment>